<evidence type="ECO:0000313" key="3">
    <source>
        <dbReference type="EMBL" id="MDO7252390.1"/>
    </source>
</evidence>
<dbReference type="EMBL" id="JAUYZK010000001">
    <property type="protein sequence ID" value="MDP2538257.1"/>
    <property type="molecule type" value="Genomic_DNA"/>
</dbReference>
<proteinExistence type="inferred from homology"/>
<reference evidence="3 5" key="3">
    <citation type="journal article" date="2024" name="Syst. Appl. Microbiol.">
        <title>Helicobacter cappadocius sp. nov., from lizards: The first psychrotrophic Helicobacter species.</title>
        <authorList>
            <person name="Aydin F."/>
            <person name="Tarhane S."/>
            <person name="Karakaya E."/>
            <person name="Abay S."/>
            <person name="Kayman T."/>
            <person name="Guran O."/>
            <person name="Bozkurt E."/>
            <person name="Uzum N."/>
            <person name="Avci A."/>
            <person name="Olgun K."/>
            <person name="Jablonski D."/>
            <person name="Guran C."/>
            <person name="Burcin Saticioglu I."/>
        </authorList>
    </citation>
    <scope>NUCLEOTIDE SEQUENCE [LARGE SCALE GENOMIC DNA]</scope>
    <source>
        <strain evidence="3">Faydin-H75</strain>
        <strain evidence="5">faydin-H76</strain>
    </source>
</reference>
<reference evidence="4 6" key="1">
    <citation type="submission" date="2023-07" db="EMBL/GenBank/DDBJ databases">
        <title>Unpublished Manusciprt.</title>
        <authorList>
            <person name="Aydin F."/>
            <person name="Tarhane S."/>
            <person name="Saticioglu I.B."/>
            <person name="Karakaya E."/>
            <person name="Abay S."/>
            <person name="Guran O."/>
            <person name="Bozkurt E."/>
            <person name="Uzum N."/>
            <person name="Olgun K."/>
            <person name="Jablonski D."/>
        </authorList>
    </citation>
    <scope>NUCLEOTIDE SEQUENCE</scope>
    <source>
        <strain evidence="6">faydin-H75</strain>
        <strain evidence="4">Faydin-H76</strain>
    </source>
</reference>
<sequence>MKSNFSFKPLDSMPEAFKKLKKTPKNIYYTGNIKLLDAALKIAIVGTRRPSTYTKNFTLTIAKKISQNKAVVVSGGALGVDIVSQNAALPNTIMISPSSIDIIYPSANAAIINKIAEQGLILSEYEKEYMPRDYSFIERNRLVIALSDFVIIPEASMASGSMQSAKIAKDLNKPIFVFPQRLDESSGTNYLLQNSLAQVIYDIDGFIKMIFGDNVNNTQNDEILLFCKNMPTFEEAYLQYGERVLEYELEGKLIRENGLLRVNI</sequence>
<dbReference type="EMBL" id="JAUPEV010000001">
    <property type="protein sequence ID" value="MDO7252390.1"/>
    <property type="molecule type" value="Genomic_DNA"/>
</dbReference>
<dbReference type="RefSeq" id="WP_305516233.1">
    <property type="nucleotide sequence ID" value="NZ_JAUPEV010000001.1"/>
</dbReference>
<comment type="similarity">
    <text evidence="1">Belongs to the DprA/Smf family.</text>
</comment>
<comment type="caution">
    <text evidence="4">The sequence shown here is derived from an EMBL/GenBank/DDBJ whole genome shotgun (WGS) entry which is preliminary data.</text>
</comment>
<keyword evidence="6" id="KW-1185">Reference proteome</keyword>
<accession>A0AA90PQF9</accession>
<dbReference type="Proteomes" id="UP001240777">
    <property type="component" value="Unassembled WGS sequence"/>
</dbReference>
<dbReference type="SUPFAM" id="SSF102405">
    <property type="entry name" value="MCP/YpsA-like"/>
    <property type="match status" value="1"/>
</dbReference>
<dbReference type="PANTHER" id="PTHR43022:SF1">
    <property type="entry name" value="PROTEIN SMF"/>
    <property type="match status" value="1"/>
</dbReference>
<evidence type="ECO:0000313" key="4">
    <source>
        <dbReference type="EMBL" id="MDP2538257.1"/>
    </source>
</evidence>
<dbReference type="NCBIfam" id="TIGR00732">
    <property type="entry name" value="dprA"/>
    <property type="match status" value="1"/>
</dbReference>
<organism evidence="4 5">
    <name type="scientific">Helicobacter cappadocius</name>
    <dbReference type="NCBI Taxonomy" id="3063998"/>
    <lineage>
        <taxon>Bacteria</taxon>
        <taxon>Pseudomonadati</taxon>
        <taxon>Campylobacterota</taxon>
        <taxon>Epsilonproteobacteria</taxon>
        <taxon>Campylobacterales</taxon>
        <taxon>Helicobacteraceae</taxon>
        <taxon>Helicobacter</taxon>
    </lineage>
</organism>
<evidence type="ECO:0000313" key="5">
    <source>
        <dbReference type="Proteomes" id="UP001177258"/>
    </source>
</evidence>
<feature type="domain" description="Smf/DprA SLOG" evidence="2">
    <location>
        <begin position="12"/>
        <end position="208"/>
    </location>
</feature>
<dbReference type="Pfam" id="PF02481">
    <property type="entry name" value="DNA_processg_A"/>
    <property type="match status" value="1"/>
</dbReference>
<name>A0AA90PQF9_9HELI</name>
<evidence type="ECO:0000256" key="1">
    <source>
        <dbReference type="ARBA" id="ARBA00006525"/>
    </source>
</evidence>
<evidence type="ECO:0000313" key="6">
    <source>
        <dbReference type="Proteomes" id="UP001240777"/>
    </source>
</evidence>
<dbReference type="Proteomes" id="UP001177258">
    <property type="component" value="Unassembled WGS sequence"/>
</dbReference>
<reference evidence="3" key="2">
    <citation type="submission" date="2023-07" db="EMBL/GenBank/DDBJ databases">
        <authorList>
            <person name="Aydin F."/>
            <person name="Tarhane S."/>
            <person name="Saticioglu I.B."/>
            <person name="Karakaya E."/>
            <person name="Abay S."/>
            <person name="Guran O."/>
            <person name="Bozkurt E."/>
            <person name="Uzum N."/>
            <person name="Olgun K."/>
            <person name="Jablonski D."/>
        </authorList>
    </citation>
    <scope>NUCLEOTIDE SEQUENCE</scope>
    <source>
        <strain evidence="3">Faydin-H75</strain>
    </source>
</reference>
<dbReference type="GO" id="GO:0009294">
    <property type="term" value="P:DNA-mediated transformation"/>
    <property type="evidence" value="ECO:0007669"/>
    <property type="project" value="InterPro"/>
</dbReference>
<dbReference type="PANTHER" id="PTHR43022">
    <property type="entry name" value="PROTEIN SMF"/>
    <property type="match status" value="1"/>
</dbReference>
<protein>
    <submittedName>
        <fullName evidence="4">DNA-processing protein DprA</fullName>
    </submittedName>
</protein>
<gene>
    <name evidence="4" type="primary">dprA</name>
    <name evidence="3" type="ORF">Q5I04_00450</name>
    <name evidence="4" type="ORF">Q5I06_00450</name>
</gene>
<dbReference type="Gene3D" id="3.40.50.450">
    <property type="match status" value="1"/>
</dbReference>
<dbReference type="AlphaFoldDB" id="A0AA90PQF9"/>
<evidence type="ECO:0000259" key="2">
    <source>
        <dbReference type="Pfam" id="PF02481"/>
    </source>
</evidence>
<dbReference type="InterPro" id="IPR057666">
    <property type="entry name" value="DrpA_SLOG"/>
</dbReference>
<dbReference type="InterPro" id="IPR003488">
    <property type="entry name" value="DprA"/>
</dbReference>